<proteinExistence type="predicted"/>
<comment type="caution">
    <text evidence="2">The sequence shown here is derived from an EMBL/GenBank/DDBJ whole genome shotgun (WGS) entry which is preliminary data.</text>
</comment>
<evidence type="ECO:0000313" key="3">
    <source>
        <dbReference type="Proteomes" id="UP001589753"/>
    </source>
</evidence>
<gene>
    <name evidence="2" type="ORF">ACFFUA_01545</name>
</gene>
<dbReference type="Pfam" id="PF12728">
    <property type="entry name" value="HTH_17"/>
    <property type="match status" value="1"/>
</dbReference>
<protein>
    <submittedName>
        <fullName evidence="2">Helix-turn-helix domain-containing protein</fullName>
    </submittedName>
</protein>
<evidence type="ECO:0000259" key="1">
    <source>
        <dbReference type="Pfam" id="PF12728"/>
    </source>
</evidence>
<keyword evidence="3" id="KW-1185">Reference proteome</keyword>
<dbReference type="EMBL" id="JBHMDI010000002">
    <property type="protein sequence ID" value="MFB9346155.1"/>
    <property type="molecule type" value="Genomic_DNA"/>
</dbReference>
<name>A0ABV5L3U7_9ACTN</name>
<accession>A0ABV5L3U7</accession>
<dbReference type="InterPro" id="IPR010093">
    <property type="entry name" value="SinI_DNA-bd"/>
</dbReference>
<organism evidence="2 3">
    <name type="scientific">Streptomyces heliomycini</name>
    <dbReference type="NCBI Taxonomy" id="284032"/>
    <lineage>
        <taxon>Bacteria</taxon>
        <taxon>Bacillati</taxon>
        <taxon>Actinomycetota</taxon>
        <taxon>Actinomycetes</taxon>
        <taxon>Kitasatosporales</taxon>
        <taxon>Streptomycetaceae</taxon>
        <taxon>Streptomyces</taxon>
    </lineage>
</organism>
<feature type="domain" description="Helix-turn-helix" evidence="1">
    <location>
        <begin position="9"/>
        <end position="59"/>
    </location>
</feature>
<evidence type="ECO:0000313" key="2">
    <source>
        <dbReference type="EMBL" id="MFB9346155.1"/>
    </source>
</evidence>
<dbReference type="NCBIfam" id="TIGR01764">
    <property type="entry name" value="excise"/>
    <property type="match status" value="1"/>
</dbReference>
<dbReference type="RefSeq" id="WP_380954126.1">
    <property type="nucleotide sequence ID" value="NZ_JBHMDI010000002.1"/>
</dbReference>
<dbReference type="Proteomes" id="UP001589753">
    <property type="component" value="Unassembled WGS sequence"/>
</dbReference>
<dbReference type="InterPro" id="IPR041657">
    <property type="entry name" value="HTH_17"/>
</dbReference>
<sequence>MSAGGSNRLLSPEELAEYLSVSKRSLLGCYREWGIPVHRVGRHLRFRVRDVEYWLEQHRVE</sequence>
<dbReference type="Gene3D" id="1.10.10.10">
    <property type="entry name" value="Winged helix-like DNA-binding domain superfamily/Winged helix DNA-binding domain"/>
    <property type="match status" value="1"/>
</dbReference>
<reference evidence="2 3" key="1">
    <citation type="submission" date="2024-09" db="EMBL/GenBank/DDBJ databases">
        <authorList>
            <person name="Sun Q."/>
            <person name="Mori K."/>
        </authorList>
    </citation>
    <scope>NUCLEOTIDE SEQUENCE [LARGE SCALE GENOMIC DNA]</scope>
    <source>
        <strain evidence="2 3">JCM 9767</strain>
    </source>
</reference>
<dbReference type="InterPro" id="IPR009061">
    <property type="entry name" value="DNA-bd_dom_put_sf"/>
</dbReference>
<dbReference type="SUPFAM" id="SSF46955">
    <property type="entry name" value="Putative DNA-binding domain"/>
    <property type="match status" value="1"/>
</dbReference>
<dbReference type="InterPro" id="IPR036388">
    <property type="entry name" value="WH-like_DNA-bd_sf"/>
</dbReference>